<evidence type="ECO:0000256" key="9">
    <source>
        <dbReference type="ARBA" id="ARBA00022723"/>
    </source>
</evidence>
<feature type="compositionally biased region" description="Low complexity" evidence="17">
    <location>
        <begin position="684"/>
        <end position="701"/>
    </location>
</feature>
<keyword evidence="9" id="KW-0479">Metal-binding</keyword>
<accession>A0A1M2V808</accession>
<dbReference type="Gene3D" id="1.10.510.10">
    <property type="entry name" value="Transferase(Phosphotransferase) domain 1"/>
    <property type="match status" value="1"/>
</dbReference>
<dbReference type="AlphaFoldDB" id="A0A1M2V808"/>
<dbReference type="STRING" id="154538.A0A1M2V808"/>
<feature type="region of interest" description="Disordered" evidence="17">
    <location>
        <begin position="449"/>
        <end position="525"/>
    </location>
</feature>
<feature type="compositionally biased region" description="Low complexity" evidence="17">
    <location>
        <begin position="551"/>
        <end position="570"/>
    </location>
</feature>
<name>A0A1M2V808_TRAPU</name>
<feature type="region of interest" description="Disordered" evidence="17">
    <location>
        <begin position="681"/>
        <end position="708"/>
    </location>
</feature>
<dbReference type="GO" id="GO:0004674">
    <property type="term" value="F:protein serine/threonine kinase activity"/>
    <property type="evidence" value="ECO:0007669"/>
    <property type="project" value="UniProtKB-KW"/>
</dbReference>
<evidence type="ECO:0000313" key="20">
    <source>
        <dbReference type="Proteomes" id="UP000184267"/>
    </source>
</evidence>
<dbReference type="Gene3D" id="3.30.200.20">
    <property type="entry name" value="Phosphorylase Kinase, domain 1"/>
    <property type="match status" value="1"/>
</dbReference>
<feature type="region of interest" description="Disordered" evidence="17">
    <location>
        <begin position="1"/>
        <end position="50"/>
    </location>
</feature>
<dbReference type="SUPFAM" id="SSF56112">
    <property type="entry name" value="Protein kinase-like (PK-like)"/>
    <property type="match status" value="1"/>
</dbReference>
<dbReference type="InterPro" id="IPR011009">
    <property type="entry name" value="Kinase-like_dom_sf"/>
</dbReference>
<keyword evidence="20" id="KW-1185">Reference proteome</keyword>
<evidence type="ECO:0000256" key="14">
    <source>
        <dbReference type="ARBA" id="ARBA00047899"/>
    </source>
</evidence>
<dbReference type="CDD" id="cd06609">
    <property type="entry name" value="STKc_MST3_like"/>
    <property type="match status" value="1"/>
</dbReference>
<dbReference type="OrthoDB" id="248923at2759"/>
<comment type="similarity">
    <text evidence="3">Belongs to the protein kinase superfamily. STE Ser/Thr protein kinase family. STE20 subfamily.</text>
</comment>
<evidence type="ECO:0000256" key="12">
    <source>
        <dbReference type="ARBA" id="ARBA00022840"/>
    </source>
</evidence>
<proteinExistence type="inferred from homology"/>
<feature type="binding site" evidence="16">
    <location>
        <position position="89"/>
    </location>
    <ligand>
        <name>ATP</name>
        <dbReference type="ChEBI" id="CHEBI:30616"/>
    </ligand>
</feature>
<dbReference type="PROSITE" id="PS00107">
    <property type="entry name" value="PROTEIN_KINASE_ATP"/>
    <property type="match status" value="1"/>
</dbReference>
<reference evidence="19 20" key="1">
    <citation type="submission" date="2016-10" db="EMBL/GenBank/DDBJ databases">
        <title>Genome sequence of the basidiomycete white-rot fungus Trametes pubescens.</title>
        <authorList>
            <person name="Makela M.R."/>
            <person name="Granchi Z."/>
            <person name="Peng M."/>
            <person name="De Vries R.P."/>
            <person name="Grigoriev I."/>
            <person name="Riley R."/>
            <person name="Hilden K."/>
        </authorList>
    </citation>
    <scope>NUCLEOTIDE SEQUENCE [LARGE SCALE GENOMIC DNA]</scope>
    <source>
        <strain evidence="19 20">FBCC735</strain>
    </source>
</reference>
<evidence type="ECO:0000256" key="6">
    <source>
        <dbReference type="ARBA" id="ARBA00022527"/>
    </source>
</evidence>
<keyword evidence="11 19" id="KW-0418">Kinase</keyword>
<evidence type="ECO:0000256" key="10">
    <source>
        <dbReference type="ARBA" id="ARBA00022741"/>
    </source>
</evidence>
<dbReference type="GO" id="GO:0046872">
    <property type="term" value="F:metal ion binding"/>
    <property type="evidence" value="ECO:0007669"/>
    <property type="project" value="UniProtKB-KW"/>
</dbReference>
<evidence type="ECO:0000259" key="18">
    <source>
        <dbReference type="PROSITE" id="PS50011"/>
    </source>
</evidence>
<dbReference type="InterPro" id="IPR000719">
    <property type="entry name" value="Prot_kinase_dom"/>
</dbReference>
<keyword evidence="5" id="KW-0963">Cytoplasm</keyword>
<evidence type="ECO:0000256" key="2">
    <source>
        <dbReference type="ARBA" id="ARBA00004496"/>
    </source>
</evidence>
<dbReference type="PANTHER" id="PTHR48012:SF27">
    <property type="entry name" value="SERINE_THREONINE-PROTEIN KINASE SID1"/>
    <property type="match status" value="1"/>
</dbReference>
<dbReference type="InterPro" id="IPR050629">
    <property type="entry name" value="STE20/SPS1-PAK"/>
</dbReference>
<comment type="catalytic activity">
    <reaction evidence="14">
        <text>L-threonyl-[protein] + ATP = O-phospho-L-threonyl-[protein] + ADP + H(+)</text>
        <dbReference type="Rhea" id="RHEA:46608"/>
        <dbReference type="Rhea" id="RHEA-COMP:11060"/>
        <dbReference type="Rhea" id="RHEA-COMP:11605"/>
        <dbReference type="ChEBI" id="CHEBI:15378"/>
        <dbReference type="ChEBI" id="CHEBI:30013"/>
        <dbReference type="ChEBI" id="CHEBI:30616"/>
        <dbReference type="ChEBI" id="CHEBI:61977"/>
        <dbReference type="ChEBI" id="CHEBI:456216"/>
        <dbReference type="EC" id="2.7.11.1"/>
    </reaction>
</comment>
<dbReference type="Pfam" id="PF00069">
    <property type="entry name" value="Pkinase"/>
    <property type="match status" value="1"/>
</dbReference>
<comment type="catalytic activity">
    <reaction evidence="15">
        <text>L-seryl-[protein] + ATP = O-phospho-L-seryl-[protein] + ADP + H(+)</text>
        <dbReference type="Rhea" id="RHEA:17989"/>
        <dbReference type="Rhea" id="RHEA-COMP:9863"/>
        <dbReference type="Rhea" id="RHEA-COMP:11604"/>
        <dbReference type="ChEBI" id="CHEBI:15378"/>
        <dbReference type="ChEBI" id="CHEBI:29999"/>
        <dbReference type="ChEBI" id="CHEBI:30616"/>
        <dbReference type="ChEBI" id="CHEBI:83421"/>
        <dbReference type="ChEBI" id="CHEBI:456216"/>
        <dbReference type="EC" id="2.7.11.1"/>
    </reaction>
</comment>
<dbReference type="GO" id="GO:0005524">
    <property type="term" value="F:ATP binding"/>
    <property type="evidence" value="ECO:0007669"/>
    <property type="project" value="UniProtKB-UniRule"/>
</dbReference>
<keyword evidence="12 16" id="KW-0067">ATP-binding</keyword>
<evidence type="ECO:0000313" key="19">
    <source>
        <dbReference type="EMBL" id="OJT03742.1"/>
    </source>
</evidence>
<dbReference type="FunFam" id="1.10.510.10:FF:000411">
    <property type="entry name" value="Probable Ste20-like kinase Don3"/>
    <property type="match status" value="1"/>
</dbReference>
<protein>
    <recommendedName>
        <fullName evidence="4">non-specific serine/threonine protein kinase</fullName>
        <ecNumber evidence="4">2.7.11.1</ecNumber>
    </recommendedName>
</protein>
<dbReference type="SMART" id="SM00220">
    <property type="entry name" value="S_TKc"/>
    <property type="match status" value="1"/>
</dbReference>
<comment type="caution">
    <text evidence="19">The sequence shown here is derived from an EMBL/GenBank/DDBJ whole genome shotgun (WGS) entry which is preliminary data.</text>
</comment>
<dbReference type="InterPro" id="IPR017441">
    <property type="entry name" value="Protein_kinase_ATP_BS"/>
</dbReference>
<keyword evidence="6" id="KW-0723">Serine/threonine-protein kinase</keyword>
<evidence type="ECO:0000256" key="17">
    <source>
        <dbReference type="SAM" id="MobiDB-lite"/>
    </source>
</evidence>
<comment type="cofactor">
    <cofactor evidence="1">
        <name>Mg(2+)</name>
        <dbReference type="ChEBI" id="CHEBI:18420"/>
    </cofactor>
</comment>
<evidence type="ECO:0000256" key="1">
    <source>
        <dbReference type="ARBA" id="ARBA00001946"/>
    </source>
</evidence>
<evidence type="ECO:0000256" key="7">
    <source>
        <dbReference type="ARBA" id="ARBA00022553"/>
    </source>
</evidence>
<dbReference type="GO" id="GO:0005737">
    <property type="term" value="C:cytoplasm"/>
    <property type="evidence" value="ECO:0007669"/>
    <property type="project" value="UniProtKB-SubCell"/>
</dbReference>
<comment type="subcellular location">
    <subcellularLocation>
        <location evidence="2">Cytoplasm</location>
    </subcellularLocation>
</comment>
<dbReference type="EMBL" id="MNAD01001599">
    <property type="protein sequence ID" value="OJT03742.1"/>
    <property type="molecule type" value="Genomic_DNA"/>
</dbReference>
<evidence type="ECO:0000256" key="13">
    <source>
        <dbReference type="ARBA" id="ARBA00022842"/>
    </source>
</evidence>
<evidence type="ECO:0000256" key="16">
    <source>
        <dbReference type="PROSITE-ProRule" id="PRU10141"/>
    </source>
</evidence>
<keyword evidence="10 16" id="KW-0547">Nucleotide-binding</keyword>
<gene>
    <name evidence="19" type="ORF">TRAPUB_5564</name>
</gene>
<evidence type="ECO:0000256" key="4">
    <source>
        <dbReference type="ARBA" id="ARBA00012513"/>
    </source>
</evidence>
<feature type="domain" description="Protein kinase" evidence="18">
    <location>
        <begin position="60"/>
        <end position="308"/>
    </location>
</feature>
<feature type="compositionally biased region" description="Low complexity" evidence="17">
    <location>
        <begin position="499"/>
        <end position="516"/>
    </location>
</feature>
<organism evidence="19 20">
    <name type="scientific">Trametes pubescens</name>
    <name type="common">White-rot fungus</name>
    <dbReference type="NCBI Taxonomy" id="154538"/>
    <lineage>
        <taxon>Eukaryota</taxon>
        <taxon>Fungi</taxon>
        <taxon>Dikarya</taxon>
        <taxon>Basidiomycota</taxon>
        <taxon>Agaricomycotina</taxon>
        <taxon>Agaricomycetes</taxon>
        <taxon>Polyporales</taxon>
        <taxon>Polyporaceae</taxon>
        <taxon>Trametes</taxon>
    </lineage>
</organism>
<sequence length="732" mass="79874">MPPQGSRLLKKQHSSSSSSSDYGFQPKQLSKSPPPSPSADRKSRPEPWPYVPSSNPAAQYSLLEKLGTGSFGTVYKAIHNDSKQIVAIKQIDLEDSDDDISEIQQEIASLAQCDSEYVTRYYGSFVVSYKLWIVMEFLAGGSCLDLLKAGAFSEAHIAVICRELLLGLDYLHSEGTIHRDIKAANVLLSASGKVKLADFGVAAQLTNTLRHTFVGTPFWMAPEVIRQAGYDAKADIWSLGITAIEMAKGEPPLAEYHPMRVLFLIPKAKPPVLEGPFTPAFKDFVAQCLTKDPHSRPTTKELLQHRFIKNARKTHYLTELVERYQDYRTRTPGRVPQMYQATVRNSGTWDGTLRSDWNFDTIRSASAMGSLRSMAKDIMPPGMELDEQYYDDMLPEEDESAYDVQGSIDTAAATTKGSDVPLQRPVGLSGIAMNADAGHSTVVIRSYAPAGDEKDTPSLMADNGSDETVQSPVTPSQSTETVNAQVADAAEPPPAYTGSIRSSRRASYAMRSNSSNGTVLGEADIGSGVDTIRPVKKVDTVRSLRLSEEYVGSVRSREGSSSSTPSSPQSLKGSQKRAGEAAKAGKAMVEGVLLPLLQKTTRDDMDAREIESLSMISRGFEELGTVNPELAYNLVLDMLAGINDNPSVRNHIQTTRALFPHKRIIRRSEMTAKGLIVTEEEEISGLPSSSGSTPSPALATPEPGSPVRKSPISELLYLRWLEGLKLKWPSIL</sequence>
<evidence type="ECO:0000256" key="5">
    <source>
        <dbReference type="ARBA" id="ARBA00022490"/>
    </source>
</evidence>
<dbReference type="OMA" id="YKAMHNE"/>
<evidence type="ECO:0000256" key="8">
    <source>
        <dbReference type="ARBA" id="ARBA00022679"/>
    </source>
</evidence>
<evidence type="ECO:0000256" key="3">
    <source>
        <dbReference type="ARBA" id="ARBA00008874"/>
    </source>
</evidence>
<dbReference type="PROSITE" id="PS50011">
    <property type="entry name" value="PROTEIN_KINASE_DOM"/>
    <property type="match status" value="1"/>
</dbReference>
<feature type="region of interest" description="Disordered" evidence="17">
    <location>
        <begin position="550"/>
        <end position="582"/>
    </location>
</feature>
<keyword evidence="8" id="KW-0808">Transferase</keyword>
<keyword evidence="7" id="KW-0597">Phosphoprotein</keyword>
<feature type="compositionally biased region" description="Polar residues" evidence="17">
    <location>
        <begin position="466"/>
        <end position="484"/>
    </location>
</feature>
<dbReference type="Proteomes" id="UP000184267">
    <property type="component" value="Unassembled WGS sequence"/>
</dbReference>
<dbReference type="PANTHER" id="PTHR48012">
    <property type="entry name" value="STERILE20-LIKE KINASE, ISOFORM B-RELATED"/>
    <property type="match status" value="1"/>
</dbReference>
<keyword evidence="13" id="KW-0460">Magnesium</keyword>
<evidence type="ECO:0000256" key="15">
    <source>
        <dbReference type="ARBA" id="ARBA00048679"/>
    </source>
</evidence>
<dbReference type="EC" id="2.7.11.1" evidence="4"/>
<evidence type="ECO:0000256" key="11">
    <source>
        <dbReference type="ARBA" id="ARBA00022777"/>
    </source>
</evidence>